<keyword evidence="4" id="KW-1185">Reference proteome</keyword>
<dbReference type="EMBL" id="FRBG01000012">
    <property type="protein sequence ID" value="SHL12599.1"/>
    <property type="molecule type" value="Genomic_DNA"/>
</dbReference>
<evidence type="ECO:0000313" key="4">
    <source>
        <dbReference type="Proteomes" id="UP000323392"/>
    </source>
</evidence>
<evidence type="ECO:0000313" key="3">
    <source>
        <dbReference type="Proteomes" id="UP000092605"/>
    </source>
</evidence>
<dbReference type="STRING" id="1121328.JWYL7_1117"/>
<protein>
    <submittedName>
        <fullName evidence="1">Uncharacterized protein</fullName>
    </submittedName>
</protein>
<gene>
    <name evidence="1" type="ORF">JWYL7_1117</name>
    <name evidence="2" type="ORF">SAMN05661008_01498</name>
</gene>
<evidence type="ECO:0000313" key="1">
    <source>
        <dbReference type="EMBL" id="KXZ40042.1"/>
    </source>
</evidence>
<name>A0A150FR23_CLOPD</name>
<reference evidence="2 4" key="2">
    <citation type="submission" date="2016-11" db="EMBL/GenBank/DDBJ databases">
        <authorList>
            <person name="Varghese N."/>
            <person name="Submissions S."/>
        </authorList>
    </citation>
    <scope>NUCLEOTIDE SEQUENCE [LARGE SCALE GENOMIC DNA]</scope>
    <source>
        <strain evidence="2 4">DSM 7308</strain>
    </source>
</reference>
<comment type="caution">
    <text evidence="1">The sequence shown here is derived from an EMBL/GenBank/DDBJ whole genome shotgun (WGS) entry which is preliminary data.</text>
</comment>
<dbReference type="Proteomes" id="UP000092605">
    <property type="component" value="Unassembled WGS sequence"/>
</dbReference>
<proteinExistence type="predicted"/>
<organism evidence="1 3">
    <name type="scientific">Alkalithermobacter thermoalcaliphilus JW-YL-7 = DSM 7308</name>
    <dbReference type="NCBI Taxonomy" id="1121328"/>
    <lineage>
        <taxon>Bacteria</taxon>
        <taxon>Bacillati</taxon>
        <taxon>Bacillota</taxon>
        <taxon>Clostridia</taxon>
        <taxon>Peptostreptococcales</taxon>
        <taxon>Tepidibacteraceae</taxon>
        <taxon>Alkalithermobacter</taxon>
    </lineage>
</organism>
<dbReference type="Proteomes" id="UP000323392">
    <property type="component" value="Unassembled WGS sequence"/>
</dbReference>
<evidence type="ECO:0000313" key="2">
    <source>
        <dbReference type="EMBL" id="SHL12599.1"/>
    </source>
</evidence>
<sequence length="49" mass="5957">MSEAKEELKWAVRELNYWLYNDPNPDPTLYRCIITVVRQMEKILLWTEG</sequence>
<dbReference type="AlphaFoldDB" id="A0A150FR23"/>
<reference evidence="1 3" key="1">
    <citation type="submission" date="2016-02" db="EMBL/GenBank/DDBJ databases">
        <title>Draft genome sequence for Clostridium paradoxum JW-YL-7.</title>
        <authorList>
            <person name="Utturkar S.M."/>
            <person name="Lancaster A."/>
            <person name="Poole F.L."/>
            <person name="Adams M.W."/>
            <person name="Brown S.D."/>
        </authorList>
    </citation>
    <scope>NUCLEOTIDE SEQUENCE [LARGE SCALE GENOMIC DNA]</scope>
    <source>
        <strain evidence="1 3">JW-YL-7</strain>
    </source>
</reference>
<accession>A0A150FR23</accession>
<dbReference type="EMBL" id="LSFY01000001">
    <property type="protein sequence ID" value="KXZ40042.1"/>
    <property type="molecule type" value="Genomic_DNA"/>
</dbReference>